<feature type="compositionally biased region" description="Basic and acidic residues" evidence="1">
    <location>
        <begin position="967"/>
        <end position="988"/>
    </location>
</feature>
<comment type="caution">
    <text evidence="2">The sequence shown here is derived from an EMBL/GenBank/DDBJ whole genome shotgun (WGS) entry which is preliminary data.</text>
</comment>
<dbReference type="Proteomes" id="UP001054902">
    <property type="component" value="Unassembled WGS sequence"/>
</dbReference>
<feature type="compositionally biased region" description="Polar residues" evidence="1">
    <location>
        <begin position="565"/>
        <end position="577"/>
    </location>
</feature>
<accession>A0AAD3HED4</accession>
<feature type="compositionally biased region" description="Basic and acidic residues" evidence="1">
    <location>
        <begin position="878"/>
        <end position="890"/>
    </location>
</feature>
<feature type="compositionally biased region" description="Polar residues" evidence="1">
    <location>
        <begin position="359"/>
        <end position="390"/>
    </location>
</feature>
<feature type="region of interest" description="Disordered" evidence="1">
    <location>
        <begin position="171"/>
        <end position="212"/>
    </location>
</feature>
<feature type="region of interest" description="Disordered" evidence="1">
    <location>
        <begin position="521"/>
        <end position="583"/>
    </location>
</feature>
<feature type="compositionally biased region" description="Basic and acidic residues" evidence="1">
    <location>
        <begin position="190"/>
        <end position="210"/>
    </location>
</feature>
<evidence type="ECO:0000313" key="3">
    <source>
        <dbReference type="Proteomes" id="UP001054902"/>
    </source>
</evidence>
<evidence type="ECO:0000256" key="1">
    <source>
        <dbReference type="SAM" id="MobiDB-lite"/>
    </source>
</evidence>
<feature type="region of interest" description="Disordered" evidence="1">
    <location>
        <begin position="877"/>
        <end position="998"/>
    </location>
</feature>
<name>A0AAD3HED4_9STRA</name>
<feature type="region of interest" description="Disordered" evidence="1">
    <location>
        <begin position="355"/>
        <end position="391"/>
    </location>
</feature>
<evidence type="ECO:0000313" key="2">
    <source>
        <dbReference type="EMBL" id="GFH60560.1"/>
    </source>
</evidence>
<feature type="region of interest" description="Disordered" evidence="1">
    <location>
        <begin position="101"/>
        <end position="133"/>
    </location>
</feature>
<sequence length="998" mass="109068">MIRYYTTLAFAAICGAKTQGVLAFTPNMMRRSHHINTNDSSTTFVRNPTFLSYQDPSTLSMEELRSIAIESGFDAKTLGRKGLERIATIFKDRAIDNDEEATRNPIISTASDEDEDMIGPASPAMHGDDSQSSRRSSVFAAASYLDNISTSAAGAVSSYIEAKEDLDLLNKVGDEPPVDGVDSSPAVLDLNKKDDEVSKDENRNEEKSETTLEVENITNNDSLTSSNQMKKEEVGKKMYSRDLYTGRNTDPSIVSKKTMDDSQARFVAKDTFEIMDSSPRELAKAALRKKKQEGNFAEPVSGMKTFVPFGDSTSPKMGGSGMNARKIAVGPSMQNSKKSMNSSTNAKFDSIIGQKEMKSFSSPPKATQKSRVPKAKQSTGTPGINENISASPAELARAALRMRKGKETFEGTIEQASTTIGHVVLPDSCLGDSRGSKMGDSRLNSNGRSVGESYPSAPMPSANESMSAQQSSSSDGINQIAQPSTPKMQGVQVPGKKLKIEGTIESAANIDFMPLPGSCLGDSKGPKMGDSRLNSNGRSVGDEYPSAPMPSANESMSAQQSSSSDGINQIAQPSTPKMQGVQVPGKKLKIEGTIESAANIDFMPLPGSCLGDSKGPKMGDSRLNSNGRSVGDEYPSIDIKSEITAKETFTNDLMHGNVVASEQLTKTPDEALISTEYTRVNGDDDSFPGNDEANVDEKKMMEVSDVTDEVLEHQYVKTIKSELDEEVEDELISVTDDEVIEINDLDGIGSISDVESTMEVETPEAPERKAAPISELKLFIQELGNQVDDLKSKIETDKAEWKEIGKQNEELKNSYDELKKTNVKLSKKNAELKVLNAEYKKQNGLLLKQNQELQTKNKDFKEKNDYILKSSQQMMMGLKKENEELKKQLDGGKPTSSASAMKTPETSASRKAAPYFSRPAQPKVTKKVEKKVEPVLTSKPDPIITRKTDTPNFRVVSSFQKPPPTQTKKDVNNEKKEEPKNREEDPQRKGFKMNWTSM</sequence>
<protein>
    <submittedName>
        <fullName evidence="2">Uncharacterized protein</fullName>
    </submittedName>
</protein>
<dbReference type="AlphaFoldDB" id="A0AAD3HED4"/>
<reference evidence="2 3" key="1">
    <citation type="journal article" date="2021" name="Sci. Rep.">
        <title>The genome of the diatom Chaetoceros tenuissimus carries an ancient integrated fragment of an extant virus.</title>
        <authorList>
            <person name="Hongo Y."/>
            <person name="Kimura K."/>
            <person name="Takaki Y."/>
            <person name="Yoshida Y."/>
            <person name="Baba S."/>
            <person name="Kobayashi G."/>
            <person name="Nagasaki K."/>
            <person name="Hano T."/>
            <person name="Tomaru Y."/>
        </authorList>
    </citation>
    <scope>NUCLEOTIDE SEQUENCE [LARGE SCALE GENOMIC DNA]</scope>
    <source>
        <strain evidence="2 3">NIES-3715</strain>
    </source>
</reference>
<feature type="compositionally biased region" description="Polar residues" evidence="1">
    <location>
        <begin position="894"/>
        <end position="909"/>
    </location>
</feature>
<keyword evidence="3" id="KW-1185">Reference proteome</keyword>
<proteinExistence type="predicted"/>
<dbReference type="EMBL" id="BLLK01000069">
    <property type="protein sequence ID" value="GFH60560.1"/>
    <property type="molecule type" value="Genomic_DNA"/>
</dbReference>
<feature type="compositionally biased region" description="Low complexity" evidence="1">
    <location>
        <begin position="551"/>
        <end position="564"/>
    </location>
</feature>
<gene>
    <name evidence="2" type="ORF">CTEN210_17036</name>
</gene>
<feature type="compositionally biased region" description="Polar residues" evidence="1">
    <location>
        <begin position="475"/>
        <end position="487"/>
    </location>
</feature>
<feature type="region of interest" description="Disordered" evidence="1">
    <location>
        <begin position="431"/>
        <end position="494"/>
    </location>
</feature>
<feature type="region of interest" description="Disordered" evidence="1">
    <location>
        <begin position="611"/>
        <end position="634"/>
    </location>
</feature>
<feature type="compositionally biased region" description="Low complexity" evidence="1">
    <location>
        <begin position="461"/>
        <end position="474"/>
    </location>
</feature>
<organism evidence="2 3">
    <name type="scientific">Chaetoceros tenuissimus</name>
    <dbReference type="NCBI Taxonomy" id="426638"/>
    <lineage>
        <taxon>Eukaryota</taxon>
        <taxon>Sar</taxon>
        <taxon>Stramenopiles</taxon>
        <taxon>Ochrophyta</taxon>
        <taxon>Bacillariophyta</taxon>
        <taxon>Coscinodiscophyceae</taxon>
        <taxon>Chaetocerotophycidae</taxon>
        <taxon>Chaetocerotales</taxon>
        <taxon>Chaetocerotaceae</taxon>
        <taxon>Chaetoceros</taxon>
    </lineage>
</organism>